<evidence type="ECO:0000256" key="1">
    <source>
        <dbReference type="ARBA" id="ARBA00004173"/>
    </source>
</evidence>
<dbReference type="WBParaSite" id="GPLIN_000674200">
    <property type="protein sequence ID" value="GPLIN_000674200"/>
    <property type="gene ID" value="GPLIN_000674200"/>
</dbReference>
<dbReference type="PANTHER" id="PTHR31601">
    <property type="entry name" value="28S RIBOSOMAL PROTEIN S36, MITOCHONDRIAL"/>
    <property type="match status" value="1"/>
</dbReference>
<feature type="compositionally biased region" description="Low complexity" evidence="4">
    <location>
        <begin position="45"/>
        <end position="63"/>
    </location>
</feature>
<dbReference type="InterPro" id="IPR020373">
    <property type="entry name" value="Kgd4/YMR-31"/>
</dbReference>
<reference evidence="5" key="1">
    <citation type="submission" date="2013-12" db="EMBL/GenBank/DDBJ databases">
        <authorList>
            <person name="Aslett M."/>
        </authorList>
    </citation>
    <scope>NUCLEOTIDE SEQUENCE [LARGE SCALE GENOMIC DNA]</scope>
    <source>
        <strain evidence="5">Lindley</strain>
    </source>
</reference>
<evidence type="ECO:0000256" key="3">
    <source>
        <dbReference type="ARBA" id="ARBA00043970"/>
    </source>
</evidence>
<dbReference type="Proteomes" id="UP000050741">
    <property type="component" value="Unassembled WGS sequence"/>
</dbReference>
<evidence type="ECO:0000313" key="5">
    <source>
        <dbReference type="Proteomes" id="UP000050741"/>
    </source>
</evidence>
<accession>A0A183C1J8</accession>
<reference evidence="5" key="2">
    <citation type="submission" date="2014-05" db="EMBL/GenBank/DDBJ databases">
        <title>The genome and life-stage specific transcriptomes of Globodera pallida elucidate key aspects of plant parasitism by a cyst nematode.</title>
        <authorList>
            <person name="Cotton J.A."/>
            <person name="Lilley C.J."/>
            <person name="Jones L.M."/>
            <person name="Kikuchi T."/>
            <person name="Reid A.J."/>
            <person name="Thorpe P."/>
            <person name="Tsai I.J."/>
            <person name="Beasley H."/>
            <person name="Blok V."/>
            <person name="Cock P.J.A."/>
            <person name="Van den Akker S.E."/>
            <person name="Holroyd N."/>
            <person name="Hunt M."/>
            <person name="Mantelin S."/>
            <person name="Naghra H."/>
            <person name="Pain A."/>
            <person name="Palomares-Rius J.E."/>
            <person name="Zarowiecki M."/>
            <person name="Berriman M."/>
            <person name="Jones J.T."/>
            <person name="Urwin P.E."/>
        </authorList>
    </citation>
    <scope>NUCLEOTIDE SEQUENCE [LARGE SCALE GENOMIC DNA]</scope>
    <source>
        <strain evidence="5">Lindley</strain>
    </source>
</reference>
<dbReference type="GO" id="GO:0006103">
    <property type="term" value="P:2-oxoglutarate metabolic process"/>
    <property type="evidence" value="ECO:0007669"/>
    <property type="project" value="InterPro"/>
</dbReference>
<sequence length="99" mass="10959">MLQNINRASIKAFFKAFSQSYEFSTRAREPSIKFLGTRHPQPKFDASATSSSAAASHDSKASTTSAKLVMVFSELPAKFRRKPISEEEIQIINSGGFRS</sequence>
<comment type="similarity">
    <text evidence="3">Belongs to the alpha-ketoglutarate dehydrogenase component 4 family.</text>
</comment>
<protein>
    <submittedName>
        <fullName evidence="6">28S ribosomal protein S36, mitochondrial</fullName>
    </submittedName>
</protein>
<dbReference type="GO" id="GO:0005739">
    <property type="term" value="C:mitochondrion"/>
    <property type="evidence" value="ECO:0007669"/>
    <property type="project" value="UniProtKB-SubCell"/>
</dbReference>
<reference evidence="6" key="3">
    <citation type="submission" date="2016-06" db="UniProtKB">
        <authorList>
            <consortium name="WormBaseParasite"/>
        </authorList>
    </citation>
    <scope>IDENTIFICATION</scope>
</reference>
<organism evidence="5 6">
    <name type="scientific">Globodera pallida</name>
    <name type="common">Potato cyst nematode worm</name>
    <name type="synonym">Heterodera pallida</name>
    <dbReference type="NCBI Taxonomy" id="36090"/>
    <lineage>
        <taxon>Eukaryota</taxon>
        <taxon>Metazoa</taxon>
        <taxon>Ecdysozoa</taxon>
        <taxon>Nematoda</taxon>
        <taxon>Chromadorea</taxon>
        <taxon>Rhabditida</taxon>
        <taxon>Tylenchina</taxon>
        <taxon>Tylenchomorpha</taxon>
        <taxon>Tylenchoidea</taxon>
        <taxon>Heteroderidae</taxon>
        <taxon>Heteroderinae</taxon>
        <taxon>Globodera</taxon>
    </lineage>
</organism>
<evidence type="ECO:0000256" key="2">
    <source>
        <dbReference type="ARBA" id="ARBA00023128"/>
    </source>
</evidence>
<evidence type="ECO:0000256" key="4">
    <source>
        <dbReference type="SAM" id="MobiDB-lite"/>
    </source>
</evidence>
<dbReference type="GO" id="GO:0004591">
    <property type="term" value="F:oxoglutarate dehydrogenase (succinyl-transferring) activity"/>
    <property type="evidence" value="ECO:0007669"/>
    <property type="project" value="TreeGrafter"/>
</dbReference>
<evidence type="ECO:0000313" key="6">
    <source>
        <dbReference type="WBParaSite" id="GPLIN_000674200"/>
    </source>
</evidence>
<proteinExistence type="inferred from homology"/>
<dbReference type="Pfam" id="PF10937">
    <property type="entry name" value="Kgd4-YMR31"/>
    <property type="match status" value="1"/>
</dbReference>
<keyword evidence="2" id="KW-0496">Mitochondrion</keyword>
<keyword evidence="5" id="KW-1185">Reference proteome</keyword>
<dbReference type="AlphaFoldDB" id="A0A183C1J8"/>
<comment type="subcellular location">
    <subcellularLocation>
        <location evidence="1">Mitochondrion</location>
    </subcellularLocation>
</comment>
<feature type="region of interest" description="Disordered" evidence="4">
    <location>
        <begin position="36"/>
        <end position="63"/>
    </location>
</feature>
<name>A0A183C1J8_GLOPA</name>
<dbReference type="PANTHER" id="PTHR31601:SF2">
    <property type="entry name" value="ALPHA-KETOGLUTARATE DEHYDROGENASE COMPONENT 4"/>
    <property type="match status" value="1"/>
</dbReference>